<keyword evidence="9" id="KW-1185">Reference proteome</keyword>
<dbReference type="KEGG" id="vas:GT360_14845"/>
<evidence type="ECO:0000313" key="8">
    <source>
        <dbReference type="EMBL" id="QIA64840.1"/>
    </source>
</evidence>
<keyword evidence="5" id="KW-0472">Membrane</keyword>
<dbReference type="Pfam" id="PF00015">
    <property type="entry name" value="MCPsignal"/>
    <property type="match status" value="1"/>
</dbReference>
<reference evidence="8 9" key="1">
    <citation type="submission" date="2020-01" db="EMBL/GenBank/DDBJ databases">
        <title>Whole genome and functional gene identification of agarase of Vibrio HN897.</title>
        <authorList>
            <person name="Liu Y."/>
            <person name="Zhao Z."/>
        </authorList>
    </citation>
    <scope>NUCLEOTIDE SEQUENCE [LARGE SCALE GENOMIC DNA]</scope>
    <source>
        <strain evidence="8 9">HN897</strain>
    </source>
</reference>
<keyword evidence="5" id="KW-0812">Transmembrane</keyword>
<comment type="subcellular location">
    <subcellularLocation>
        <location evidence="1">Membrane</location>
    </subcellularLocation>
</comment>
<evidence type="ECO:0000256" key="2">
    <source>
        <dbReference type="ARBA" id="ARBA00023224"/>
    </source>
</evidence>
<dbReference type="Proteomes" id="UP000464262">
    <property type="component" value="Chromosome 2"/>
</dbReference>
<dbReference type="InterPro" id="IPR003660">
    <property type="entry name" value="HAMP_dom"/>
</dbReference>
<comment type="similarity">
    <text evidence="3">Belongs to the methyl-accepting chemotaxis (MCP) protein family.</text>
</comment>
<evidence type="ECO:0000313" key="9">
    <source>
        <dbReference type="Proteomes" id="UP000464262"/>
    </source>
</evidence>
<proteinExistence type="inferred from homology"/>
<evidence type="ECO:0000256" key="5">
    <source>
        <dbReference type="SAM" id="Phobius"/>
    </source>
</evidence>
<protein>
    <submittedName>
        <fullName evidence="8">HAMP domain-containing protein</fullName>
    </submittedName>
</protein>
<dbReference type="InterPro" id="IPR004089">
    <property type="entry name" value="MCPsignal_dom"/>
</dbReference>
<evidence type="ECO:0000256" key="3">
    <source>
        <dbReference type="ARBA" id="ARBA00029447"/>
    </source>
</evidence>
<feature type="transmembrane region" description="Helical" evidence="5">
    <location>
        <begin position="12"/>
        <end position="30"/>
    </location>
</feature>
<evidence type="ECO:0000256" key="4">
    <source>
        <dbReference type="PROSITE-ProRule" id="PRU00284"/>
    </source>
</evidence>
<keyword evidence="5" id="KW-1133">Transmembrane helix</keyword>
<feature type="transmembrane region" description="Helical" evidence="5">
    <location>
        <begin position="300"/>
        <end position="323"/>
    </location>
</feature>
<dbReference type="RefSeq" id="WP_164649741.1">
    <property type="nucleotide sequence ID" value="NZ_CP047476.1"/>
</dbReference>
<dbReference type="AlphaFoldDB" id="A0A7Z2T5W6"/>
<dbReference type="FunFam" id="1.10.287.950:FF:000001">
    <property type="entry name" value="Methyl-accepting chemotaxis sensory transducer"/>
    <property type="match status" value="1"/>
</dbReference>
<dbReference type="SMART" id="SM00283">
    <property type="entry name" value="MA"/>
    <property type="match status" value="1"/>
</dbReference>
<dbReference type="SUPFAM" id="SSF58104">
    <property type="entry name" value="Methyl-accepting chemotaxis protein (MCP) signaling domain"/>
    <property type="match status" value="1"/>
</dbReference>
<dbReference type="GO" id="GO:0007165">
    <property type="term" value="P:signal transduction"/>
    <property type="evidence" value="ECO:0007669"/>
    <property type="project" value="UniProtKB-KW"/>
</dbReference>
<feature type="domain" description="HAMP" evidence="7">
    <location>
        <begin position="324"/>
        <end position="376"/>
    </location>
</feature>
<name>A0A7Z2T5W6_9VIBR</name>
<dbReference type="GO" id="GO:0016020">
    <property type="term" value="C:membrane"/>
    <property type="evidence" value="ECO:0007669"/>
    <property type="project" value="UniProtKB-SubCell"/>
</dbReference>
<keyword evidence="2 4" id="KW-0807">Transducer</keyword>
<evidence type="ECO:0000256" key="1">
    <source>
        <dbReference type="ARBA" id="ARBA00004370"/>
    </source>
</evidence>
<evidence type="ECO:0000259" key="6">
    <source>
        <dbReference type="PROSITE" id="PS50111"/>
    </source>
</evidence>
<sequence length="654" mass="72295">MKMFHINISRAVLASFVSFIVAVSSIGYLFTQQFRDTQLTIAIVTDVTFPMMARVSDISDSMAKIENATNQALFSQTDNEIALWSNVILEETETLKALLEGRDQSVLDVTFQSGHLIDNHKELLQLSRKLNEMNAALQVMAQRFSVLSGQQYEEELTNEQNVLLTSLVEEFSTMQIETINVLNSNDVSDIDKIIELNRQSRAYILEDFAEYSRLSDLETEQGSHELTANLPWLLNTMTSDEGIVGTHRQRVVRHAEHNAQLIEFRQQLTEQRELIQQEVEVSRSETVGQLQQTLLAIDSVINGMLVFIGIIIVLILGLCGWLYRAIQQPMKAIITTLNRLSEGDLSQSCHYQKPNEFGEIVKHLNQALGNQRKLVNSIIDNNHQISASSTQNTQLGMTLNQQAIEQTDLCTSITQAMKEMEQSVNEISESAEGAAMSVQQISGNVTQCVDVSRAAYHQGSELSTELDNTAKAMDKVSSSSESIVSILEVINTITEQTNLLALNAAIEAARAGESGRGFAVVADEVRQLAKRTNASTIEIQDVIAGLQSDIQIAAKQITNCNKSMAGNMASFQQIQEQVEEVSQRVLKLSEMNGVISVSTTEQSSVCFNVSQNMSAILEAAEKVKQTTIELKESSDGLQGVANAQHGLVQQFHCG</sequence>
<dbReference type="EMBL" id="CP047476">
    <property type="protein sequence ID" value="QIA64840.1"/>
    <property type="molecule type" value="Genomic_DNA"/>
</dbReference>
<dbReference type="PROSITE" id="PS50111">
    <property type="entry name" value="CHEMOTAXIS_TRANSDUC_2"/>
    <property type="match status" value="1"/>
</dbReference>
<dbReference type="PANTHER" id="PTHR32089">
    <property type="entry name" value="METHYL-ACCEPTING CHEMOTAXIS PROTEIN MCPB"/>
    <property type="match status" value="1"/>
</dbReference>
<dbReference type="GO" id="GO:0006935">
    <property type="term" value="P:chemotaxis"/>
    <property type="evidence" value="ECO:0007669"/>
    <property type="project" value="UniProtKB-ARBA"/>
</dbReference>
<dbReference type="CDD" id="cd06225">
    <property type="entry name" value="HAMP"/>
    <property type="match status" value="1"/>
</dbReference>
<dbReference type="SMART" id="SM00304">
    <property type="entry name" value="HAMP"/>
    <property type="match status" value="1"/>
</dbReference>
<dbReference type="PANTHER" id="PTHR32089:SF112">
    <property type="entry name" value="LYSOZYME-LIKE PROTEIN-RELATED"/>
    <property type="match status" value="1"/>
</dbReference>
<gene>
    <name evidence="8" type="ORF">GT360_14845</name>
</gene>
<organism evidence="8 9">
    <name type="scientific">Vibrio astriarenae</name>
    <dbReference type="NCBI Taxonomy" id="1481923"/>
    <lineage>
        <taxon>Bacteria</taxon>
        <taxon>Pseudomonadati</taxon>
        <taxon>Pseudomonadota</taxon>
        <taxon>Gammaproteobacteria</taxon>
        <taxon>Vibrionales</taxon>
        <taxon>Vibrionaceae</taxon>
        <taxon>Vibrio</taxon>
    </lineage>
</organism>
<evidence type="ECO:0000259" key="7">
    <source>
        <dbReference type="PROSITE" id="PS50885"/>
    </source>
</evidence>
<dbReference type="Pfam" id="PF00672">
    <property type="entry name" value="HAMP"/>
    <property type="match status" value="1"/>
</dbReference>
<feature type="domain" description="Methyl-accepting transducer" evidence="6">
    <location>
        <begin position="381"/>
        <end position="617"/>
    </location>
</feature>
<accession>A0A7Z2T5W6</accession>
<dbReference type="Gene3D" id="1.10.287.950">
    <property type="entry name" value="Methyl-accepting chemotaxis protein"/>
    <property type="match status" value="1"/>
</dbReference>
<dbReference type="PROSITE" id="PS50885">
    <property type="entry name" value="HAMP"/>
    <property type="match status" value="1"/>
</dbReference>